<organism evidence="1 2">
    <name type="scientific">Aquimarina spongiae</name>
    <dbReference type="NCBI Taxonomy" id="570521"/>
    <lineage>
        <taxon>Bacteria</taxon>
        <taxon>Pseudomonadati</taxon>
        <taxon>Bacteroidota</taxon>
        <taxon>Flavobacteriia</taxon>
        <taxon>Flavobacteriales</taxon>
        <taxon>Flavobacteriaceae</taxon>
        <taxon>Aquimarina</taxon>
    </lineage>
</organism>
<protein>
    <submittedName>
        <fullName evidence="1">Uncharacterized protein</fullName>
    </submittedName>
</protein>
<gene>
    <name evidence="1" type="ORF">SAMN04488508_104304</name>
</gene>
<dbReference type="Proteomes" id="UP000184432">
    <property type="component" value="Unassembled WGS sequence"/>
</dbReference>
<name>A0A1M6FIP6_9FLAO</name>
<dbReference type="STRING" id="570521.SAMN04488508_104304"/>
<proteinExistence type="predicted"/>
<accession>A0A1M6FIP6</accession>
<dbReference type="RefSeq" id="WP_073316117.1">
    <property type="nucleotide sequence ID" value="NZ_FQYP01000004.1"/>
</dbReference>
<reference evidence="2" key="1">
    <citation type="submission" date="2016-11" db="EMBL/GenBank/DDBJ databases">
        <authorList>
            <person name="Varghese N."/>
            <person name="Submissions S."/>
        </authorList>
    </citation>
    <scope>NUCLEOTIDE SEQUENCE [LARGE SCALE GENOMIC DNA]</scope>
    <source>
        <strain evidence="2">DSM 22623</strain>
    </source>
</reference>
<sequence length="94" mass="10550">MKSERRIIAAIFLALFCLMQLAEVHVFSHDGDDGDCQLCLISAEKINDGFLNTEEVNVPCIIVIPTDVVRSTYEQRYFTSTVKNTFLNKAPPIA</sequence>
<keyword evidence="2" id="KW-1185">Reference proteome</keyword>
<evidence type="ECO:0000313" key="1">
    <source>
        <dbReference type="EMBL" id="SHI97492.1"/>
    </source>
</evidence>
<dbReference type="EMBL" id="FQYP01000004">
    <property type="protein sequence ID" value="SHI97492.1"/>
    <property type="molecule type" value="Genomic_DNA"/>
</dbReference>
<dbReference type="AlphaFoldDB" id="A0A1M6FIP6"/>
<dbReference type="OrthoDB" id="1164416at2"/>
<evidence type="ECO:0000313" key="2">
    <source>
        <dbReference type="Proteomes" id="UP000184432"/>
    </source>
</evidence>